<protein>
    <submittedName>
        <fullName evidence="1">Uncharacterized protein</fullName>
    </submittedName>
</protein>
<accession>T1ATC8</accession>
<dbReference type="InterPro" id="IPR008023">
    <property type="entry name" value="DUF748"/>
</dbReference>
<sequence length="159" mass="17223">RPNRLHIRFVRLVAPAGLIAILPNRSWNLAALMPAPAGPTHPRAPHPPPKAAGPAFSARVNRLFIVDGTITFADESVEPHFRAPIRRLHGVILNLSSAPNALSSIALAGEVTDRFSPVTVAGKFNVYGLGRDTNIRATFKNIQLPIFDPYSDLYAGYAI</sequence>
<reference evidence="1" key="1">
    <citation type="submission" date="2013-08" db="EMBL/GenBank/DDBJ databases">
        <authorList>
            <person name="Mendez C."/>
            <person name="Richter M."/>
            <person name="Ferrer M."/>
            <person name="Sanchez J."/>
        </authorList>
    </citation>
    <scope>NUCLEOTIDE SEQUENCE</scope>
</reference>
<proteinExistence type="predicted"/>
<dbReference type="EMBL" id="AUZX01011209">
    <property type="protein sequence ID" value="EQD43999.1"/>
    <property type="molecule type" value="Genomic_DNA"/>
</dbReference>
<reference evidence="1" key="2">
    <citation type="journal article" date="2014" name="ISME J.">
        <title>Microbial stratification in low pH oxic and suboxic macroscopic growths along an acid mine drainage.</title>
        <authorList>
            <person name="Mendez-Garcia C."/>
            <person name="Mesa V."/>
            <person name="Sprenger R.R."/>
            <person name="Richter M."/>
            <person name="Diez M.S."/>
            <person name="Solano J."/>
            <person name="Bargiela R."/>
            <person name="Golyshina O.V."/>
            <person name="Manteca A."/>
            <person name="Ramos J.L."/>
            <person name="Gallego J.R."/>
            <person name="Llorente I."/>
            <person name="Martins Dos Santos V.A."/>
            <person name="Jensen O.N."/>
            <person name="Pelaez A.I."/>
            <person name="Sanchez J."/>
            <person name="Ferrer M."/>
        </authorList>
    </citation>
    <scope>NUCLEOTIDE SEQUENCE</scope>
</reference>
<evidence type="ECO:0000313" key="1">
    <source>
        <dbReference type="EMBL" id="EQD43999.1"/>
    </source>
</evidence>
<dbReference type="Pfam" id="PF05359">
    <property type="entry name" value="DUF748"/>
    <property type="match status" value="1"/>
</dbReference>
<name>T1ATC8_9ZZZZ</name>
<organism evidence="1">
    <name type="scientific">mine drainage metagenome</name>
    <dbReference type="NCBI Taxonomy" id="410659"/>
    <lineage>
        <taxon>unclassified sequences</taxon>
        <taxon>metagenomes</taxon>
        <taxon>ecological metagenomes</taxon>
    </lineage>
</organism>
<feature type="non-terminal residue" evidence="1">
    <location>
        <position position="1"/>
    </location>
</feature>
<dbReference type="AlphaFoldDB" id="T1ATC8"/>
<comment type="caution">
    <text evidence="1">The sequence shown here is derived from an EMBL/GenBank/DDBJ whole genome shotgun (WGS) entry which is preliminary data.</text>
</comment>
<gene>
    <name evidence="1" type="ORF">B1A_15276</name>
</gene>
<feature type="non-terminal residue" evidence="1">
    <location>
        <position position="159"/>
    </location>
</feature>